<keyword evidence="3" id="KW-0697">Rotamase</keyword>
<dbReference type="InterPro" id="IPR011990">
    <property type="entry name" value="TPR-like_helical_dom_sf"/>
</dbReference>
<dbReference type="EC" id="5.2.1.8" evidence="3"/>
<evidence type="ECO:0000256" key="2">
    <source>
        <dbReference type="ARBA" id="ARBA00022803"/>
    </source>
</evidence>
<dbReference type="EMBL" id="KI913965">
    <property type="protein sequence ID" value="ETW00026.1"/>
    <property type="molecule type" value="Genomic_DNA"/>
</dbReference>
<dbReference type="Gene3D" id="3.10.50.40">
    <property type="match status" value="1"/>
</dbReference>
<evidence type="ECO:0000313" key="6">
    <source>
        <dbReference type="EMBL" id="ETW00026.1"/>
    </source>
</evidence>
<organism evidence="6">
    <name type="scientific">Aphanomyces invadans</name>
    <dbReference type="NCBI Taxonomy" id="157072"/>
    <lineage>
        <taxon>Eukaryota</taxon>
        <taxon>Sar</taxon>
        <taxon>Stramenopiles</taxon>
        <taxon>Oomycota</taxon>
        <taxon>Saprolegniomycetes</taxon>
        <taxon>Saprolegniales</taxon>
        <taxon>Verrucalvaceae</taxon>
        <taxon>Aphanomyces</taxon>
    </lineage>
</organism>
<evidence type="ECO:0000256" key="4">
    <source>
        <dbReference type="SAM" id="MobiDB-lite"/>
    </source>
</evidence>
<keyword evidence="1" id="KW-0677">Repeat</keyword>
<reference evidence="6" key="1">
    <citation type="submission" date="2013-12" db="EMBL/GenBank/DDBJ databases">
        <title>The Genome Sequence of Aphanomyces invadans NJM9701.</title>
        <authorList>
            <consortium name="The Broad Institute Genomics Platform"/>
            <person name="Russ C."/>
            <person name="Tyler B."/>
            <person name="van West P."/>
            <person name="Dieguez-Uribeondo J."/>
            <person name="Young S.K."/>
            <person name="Zeng Q."/>
            <person name="Gargeya S."/>
            <person name="Fitzgerald M."/>
            <person name="Abouelleil A."/>
            <person name="Alvarado L."/>
            <person name="Chapman S.B."/>
            <person name="Gainer-Dewar J."/>
            <person name="Goldberg J."/>
            <person name="Griggs A."/>
            <person name="Gujja S."/>
            <person name="Hansen M."/>
            <person name="Howarth C."/>
            <person name="Imamovic A."/>
            <person name="Ireland A."/>
            <person name="Larimer J."/>
            <person name="McCowan C."/>
            <person name="Murphy C."/>
            <person name="Pearson M."/>
            <person name="Poon T.W."/>
            <person name="Priest M."/>
            <person name="Roberts A."/>
            <person name="Saif S."/>
            <person name="Shea T."/>
            <person name="Sykes S."/>
            <person name="Wortman J."/>
            <person name="Nusbaum C."/>
            <person name="Birren B."/>
        </authorList>
    </citation>
    <scope>NUCLEOTIDE SEQUENCE [LARGE SCALE GENOMIC DNA]</scope>
    <source>
        <strain evidence="6">NJM9701</strain>
    </source>
</reference>
<sequence>MDEYVRCTVCGGWGVDLVTNVEKICAHCARKTKAFFDPDKSAFCADGYVDISPKADGGVLKKILKEGDSNGKFIEEGCPTFVQYIGRLDDGSIFDTTRDVVDGKNAGGTDDAFEFHIGRGIPRYPTSIESSHPVVRAGKVILGLDIAVMTMNLGEVARFIIQPEYGYGVQGLAPKVEPNEVLDYEIELVSYGKPLPKFPSPAELAESRKRQAEEDRKMLEANPPATVDERLRSSSEQKEEGNALVKKGDYESAQKCYDTAFVHNFYGKDEWEVLVSAEDKTRINNHKVPLYLNRALCKIKLGKWNDAEWDCDKAIEINNALPKAHFRRSLVFLGKLNDELAKEDRKEFWVIDKANKFLAEAEASLQKAVELTDGGSDAQIVKTQMDLKRSKMTLAKYIKSYHEAEKKLYKDNIMDRLVAVNKKKQASELQQELEHEFEDMPSLE</sequence>
<dbReference type="PANTHER" id="PTHR46512">
    <property type="entry name" value="PEPTIDYLPROLYL ISOMERASE"/>
    <property type="match status" value="1"/>
</dbReference>
<feature type="compositionally biased region" description="Basic and acidic residues" evidence="4">
    <location>
        <begin position="205"/>
        <end position="219"/>
    </location>
</feature>
<feature type="compositionally biased region" description="Basic and acidic residues" evidence="4">
    <location>
        <begin position="227"/>
        <end position="245"/>
    </location>
</feature>
<gene>
    <name evidence="6" type="ORF">H310_07465</name>
</gene>
<protein>
    <recommendedName>
        <fullName evidence="3">peptidylprolyl isomerase</fullName>
        <ecNumber evidence="3">5.2.1.8</ecNumber>
    </recommendedName>
</protein>
<dbReference type="PROSITE" id="PS50059">
    <property type="entry name" value="FKBP_PPIASE"/>
    <property type="match status" value="1"/>
</dbReference>
<evidence type="ECO:0000256" key="3">
    <source>
        <dbReference type="PROSITE-ProRule" id="PRU00277"/>
    </source>
</evidence>
<dbReference type="GO" id="GO:0003755">
    <property type="term" value="F:peptidyl-prolyl cis-trans isomerase activity"/>
    <property type="evidence" value="ECO:0007669"/>
    <property type="project" value="UniProtKB-KW"/>
</dbReference>
<dbReference type="Gene3D" id="1.25.40.10">
    <property type="entry name" value="Tetratricopeptide repeat domain"/>
    <property type="match status" value="1"/>
</dbReference>
<dbReference type="AlphaFoldDB" id="A0A024U0T1"/>
<feature type="region of interest" description="Disordered" evidence="4">
    <location>
        <begin position="200"/>
        <end position="245"/>
    </location>
</feature>
<dbReference type="eggNOG" id="KOG0543">
    <property type="taxonomic scope" value="Eukaryota"/>
</dbReference>
<dbReference type="GeneID" id="20084515"/>
<dbReference type="Pfam" id="PF00254">
    <property type="entry name" value="FKBP_C"/>
    <property type="match status" value="1"/>
</dbReference>
<dbReference type="SUPFAM" id="SSF48452">
    <property type="entry name" value="TPR-like"/>
    <property type="match status" value="1"/>
</dbReference>
<dbReference type="InterPro" id="IPR001179">
    <property type="entry name" value="PPIase_FKBP_dom"/>
</dbReference>
<dbReference type="InterPro" id="IPR046357">
    <property type="entry name" value="PPIase_dom_sf"/>
</dbReference>
<keyword evidence="3" id="KW-0413">Isomerase</keyword>
<dbReference type="RefSeq" id="XP_008871051.1">
    <property type="nucleotide sequence ID" value="XM_008872829.1"/>
</dbReference>
<dbReference type="InterPro" id="IPR050754">
    <property type="entry name" value="FKBP4/5/8-like"/>
</dbReference>
<comment type="catalytic activity">
    <reaction evidence="3">
        <text>[protein]-peptidylproline (omega=180) = [protein]-peptidylproline (omega=0)</text>
        <dbReference type="Rhea" id="RHEA:16237"/>
        <dbReference type="Rhea" id="RHEA-COMP:10747"/>
        <dbReference type="Rhea" id="RHEA-COMP:10748"/>
        <dbReference type="ChEBI" id="CHEBI:83833"/>
        <dbReference type="ChEBI" id="CHEBI:83834"/>
        <dbReference type="EC" id="5.2.1.8"/>
    </reaction>
</comment>
<feature type="domain" description="PPIase FKBP-type" evidence="5">
    <location>
        <begin position="77"/>
        <end position="192"/>
    </location>
</feature>
<dbReference type="SUPFAM" id="SSF54534">
    <property type="entry name" value="FKBP-like"/>
    <property type="match status" value="1"/>
</dbReference>
<dbReference type="PANTHER" id="PTHR46512:SF9">
    <property type="entry name" value="PEPTIDYLPROLYL ISOMERASE"/>
    <property type="match status" value="1"/>
</dbReference>
<dbReference type="VEuPathDB" id="FungiDB:H310_07465"/>
<name>A0A024U0T1_9STRA</name>
<keyword evidence="2" id="KW-0802">TPR repeat</keyword>
<proteinExistence type="predicted"/>
<dbReference type="STRING" id="157072.A0A024U0T1"/>
<evidence type="ECO:0000259" key="5">
    <source>
        <dbReference type="PROSITE" id="PS50059"/>
    </source>
</evidence>
<evidence type="ECO:0000256" key="1">
    <source>
        <dbReference type="ARBA" id="ARBA00022737"/>
    </source>
</evidence>
<accession>A0A024U0T1</accession>
<dbReference type="OrthoDB" id="433738at2759"/>